<evidence type="ECO:0000313" key="6">
    <source>
        <dbReference type="Proteomes" id="UP000076715"/>
    </source>
</evidence>
<dbReference type="InterPro" id="IPR000850">
    <property type="entry name" value="Adenylat/UMP-CMP_kin"/>
</dbReference>
<dbReference type="RefSeq" id="WP_066316596.1">
    <property type="nucleotide sequence ID" value="NZ_LQRT01000035.1"/>
</dbReference>
<dbReference type="InterPro" id="IPR027417">
    <property type="entry name" value="P-loop_NTPase"/>
</dbReference>
<dbReference type="STRING" id="1642818.AWE51_10665"/>
<evidence type="ECO:0000256" key="2">
    <source>
        <dbReference type="ARBA" id="ARBA00022727"/>
    </source>
</evidence>
<dbReference type="GO" id="GO:0005524">
    <property type="term" value="F:ATP binding"/>
    <property type="evidence" value="ECO:0007669"/>
    <property type="project" value="InterPro"/>
</dbReference>
<accession>A0A162YA34</accession>
<organism evidence="5 6">
    <name type="scientific">Aquimarina aggregata</name>
    <dbReference type="NCBI Taxonomy" id="1642818"/>
    <lineage>
        <taxon>Bacteria</taxon>
        <taxon>Pseudomonadati</taxon>
        <taxon>Bacteroidota</taxon>
        <taxon>Flavobacteriia</taxon>
        <taxon>Flavobacteriales</taxon>
        <taxon>Flavobacteriaceae</taxon>
        <taxon>Aquimarina</taxon>
    </lineage>
</organism>
<evidence type="ECO:0000313" key="5">
    <source>
        <dbReference type="EMBL" id="KZS39021.1"/>
    </source>
</evidence>
<protein>
    <recommendedName>
        <fullName evidence="7">Adenylate kinase</fullName>
    </recommendedName>
</protein>
<proteinExistence type="predicted"/>
<keyword evidence="4" id="KW-0418">Kinase</keyword>
<keyword evidence="3" id="KW-0547">Nucleotide-binding</keyword>
<dbReference type="EMBL" id="LQRT01000035">
    <property type="protein sequence ID" value="KZS39021.1"/>
    <property type="molecule type" value="Genomic_DNA"/>
</dbReference>
<dbReference type="GO" id="GO:0019205">
    <property type="term" value="F:nucleobase-containing compound kinase activity"/>
    <property type="evidence" value="ECO:0007669"/>
    <property type="project" value="InterPro"/>
</dbReference>
<dbReference type="PANTHER" id="PTHR23359">
    <property type="entry name" value="NUCLEOTIDE KINASE"/>
    <property type="match status" value="1"/>
</dbReference>
<gene>
    <name evidence="5" type="ORF">AWE51_10665</name>
</gene>
<dbReference type="Pfam" id="PF00406">
    <property type="entry name" value="ADK"/>
    <property type="match status" value="1"/>
</dbReference>
<name>A0A162YA34_9FLAO</name>
<evidence type="ECO:0000256" key="3">
    <source>
        <dbReference type="ARBA" id="ARBA00022741"/>
    </source>
</evidence>
<dbReference type="AlphaFoldDB" id="A0A162YA34"/>
<keyword evidence="2" id="KW-0545">Nucleotide biosynthesis</keyword>
<dbReference type="Gene3D" id="3.40.50.300">
    <property type="entry name" value="P-loop containing nucleotide triphosphate hydrolases"/>
    <property type="match status" value="1"/>
</dbReference>
<dbReference type="GO" id="GO:0009165">
    <property type="term" value="P:nucleotide biosynthetic process"/>
    <property type="evidence" value="ECO:0007669"/>
    <property type="project" value="UniProtKB-KW"/>
</dbReference>
<comment type="caution">
    <text evidence="5">The sequence shown here is derived from an EMBL/GenBank/DDBJ whole genome shotgun (WGS) entry which is preliminary data.</text>
</comment>
<reference evidence="5 6" key="1">
    <citation type="submission" date="2016-01" db="EMBL/GenBank/DDBJ databases">
        <title>The draft genome sequence of Aquimarina sp. RZW4-3-2.</title>
        <authorList>
            <person name="Wang Y."/>
        </authorList>
    </citation>
    <scope>NUCLEOTIDE SEQUENCE [LARGE SCALE GENOMIC DNA]</scope>
    <source>
        <strain evidence="5 6">RZW4-3-2</strain>
    </source>
</reference>
<evidence type="ECO:0008006" key="7">
    <source>
        <dbReference type="Google" id="ProtNLM"/>
    </source>
</evidence>
<sequence>MFTSEHNELLLYTTEMKQCHLITSTSFSSQKGFEDILVEIFDLTKLNIQELLINKLRNDSNSDLANDIKKQVEKGELVSTTLITELIREKIIEIKNEILIIGYPRTKEQLDYLTNLLSENGFEIIQLWILELSNIERLIEGKDQQVSTAMIKKFDQTKYQNKEISELIDCPEITTKMEFEYPMEWDTYKIRSKIKDVYNTIYSK</sequence>
<evidence type="ECO:0000256" key="1">
    <source>
        <dbReference type="ARBA" id="ARBA00022679"/>
    </source>
</evidence>
<dbReference type="Proteomes" id="UP000076715">
    <property type="component" value="Unassembled WGS sequence"/>
</dbReference>
<dbReference type="OrthoDB" id="1448544at2"/>
<keyword evidence="1" id="KW-0808">Transferase</keyword>
<keyword evidence="6" id="KW-1185">Reference proteome</keyword>
<evidence type="ECO:0000256" key="4">
    <source>
        <dbReference type="ARBA" id="ARBA00022777"/>
    </source>
</evidence>